<protein>
    <submittedName>
        <fullName evidence="1">Uncharacterized protein</fullName>
    </submittedName>
</protein>
<evidence type="ECO:0000313" key="1">
    <source>
        <dbReference type="EMBL" id="KRY86983.1"/>
    </source>
</evidence>
<proteinExistence type="predicted"/>
<keyword evidence="2" id="KW-1185">Reference proteome</keyword>
<name>A0A0V1FLQ7_TRIPS</name>
<sequence>MTVSVKTLQMKNCASACSKHTCGYDIPIMECFSVTAFWHCEFGTFIETMGGCKTIAQNN</sequence>
<comment type="caution">
    <text evidence="1">The sequence shown here is derived from an EMBL/GenBank/DDBJ whole genome shotgun (WGS) entry which is preliminary data.</text>
</comment>
<evidence type="ECO:0000313" key="2">
    <source>
        <dbReference type="Proteomes" id="UP000054995"/>
    </source>
</evidence>
<dbReference type="OrthoDB" id="5929111at2759"/>
<accession>A0A0V1FLQ7</accession>
<organism evidence="1 2">
    <name type="scientific">Trichinella pseudospiralis</name>
    <name type="common">Parasitic roundworm</name>
    <dbReference type="NCBI Taxonomy" id="6337"/>
    <lineage>
        <taxon>Eukaryota</taxon>
        <taxon>Metazoa</taxon>
        <taxon>Ecdysozoa</taxon>
        <taxon>Nematoda</taxon>
        <taxon>Enoplea</taxon>
        <taxon>Dorylaimia</taxon>
        <taxon>Trichinellida</taxon>
        <taxon>Trichinellidae</taxon>
        <taxon>Trichinella</taxon>
    </lineage>
</organism>
<dbReference type="Proteomes" id="UP000054995">
    <property type="component" value="Unassembled WGS sequence"/>
</dbReference>
<gene>
    <name evidence="1" type="ORF">T4D_10478</name>
</gene>
<dbReference type="EMBL" id="JYDT01000063">
    <property type="protein sequence ID" value="KRY86983.1"/>
    <property type="molecule type" value="Genomic_DNA"/>
</dbReference>
<reference evidence="1 2" key="1">
    <citation type="submission" date="2015-01" db="EMBL/GenBank/DDBJ databases">
        <title>Evolution of Trichinella species and genotypes.</title>
        <authorList>
            <person name="Korhonen P.K."/>
            <person name="Edoardo P."/>
            <person name="Giuseppe L.R."/>
            <person name="Gasser R.B."/>
        </authorList>
    </citation>
    <scope>NUCLEOTIDE SEQUENCE [LARGE SCALE GENOMIC DNA]</scope>
    <source>
        <strain evidence="1">ISS470</strain>
    </source>
</reference>
<dbReference type="AlphaFoldDB" id="A0A0V1FLQ7"/>